<evidence type="ECO:0000313" key="1">
    <source>
        <dbReference type="EMBL" id="DAE00140.1"/>
    </source>
</evidence>
<sequence length="174" mass="19930">MNVSNETITAIKELNGEFFAMNRWWDATVGVLGVTFVCEQSSRLIHEHIAHWYASEADVLNEKCLENFNIVPYYPATPAGDVQYDSVLDIMEQMLSRTIDFQNKFMAVRKIADSNDDVLIVVELDKILRAVNEQVAQMILIRDKAELYKDDIKAFDHDFPTFFTLDSKDGTRGV</sequence>
<dbReference type="EMBL" id="BK015299">
    <property type="protein sequence ID" value="DAE00140.1"/>
    <property type="molecule type" value="Genomic_DNA"/>
</dbReference>
<reference evidence="1" key="1">
    <citation type="journal article" date="2021" name="Proc. Natl. Acad. Sci. U.S.A.">
        <title>A Catalog of Tens of Thousands of Viruses from Human Metagenomes Reveals Hidden Associations with Chronic Diseases.</title>
        <authorList>
            <person name="Tisza M.J."/>
            <person name="Buck C.B."/>
        </authorList>
    </citation>
    <scope>NUCLEOTIDE SEQUENCE</scope>
    <source>
        <strain evidence="1">CtTBR23</strain>
    </source>
</reference>
<proteinExistence type="predicted"/>
<name>A0A8S5P1Q1_9CAUD</name>
<organism evidence="1">
    <name type="scientific">Siphoviridae sp. ctTBR23</name>
    <dbReference type="NCBI Taxonomy" id="2825515"/>
    <lineage>
        <taxon>Viruses</taxon>
        <taxon>Duplodnaviria</taxon>
        <taxon>Heunggongvirae</taxon>
        <taxon>Uroviricota</taxon>
        <taxon>Caudoviricetes</taxon>
    </lineage>
</organism>
<accession>A0A8S5P1Q1</accession>
<protein>
    <submittedName>
        <fullName evidence="1">Uncharacterized protein</fullName>
    </submittedName>
</protein>